<comment type="caution">
    <text evidence="3">The sequence shown here is derived from an EMBL/GenBank/DDBJ whole genome shotgun (WGS) entry which is preliminary data.</text>
</comment>
<dbReference type="InterPro" id="IPR011333">
    <property type="entry name" value="SKP1/BTB/POZ_sf"/>
</dbReference>
<dbReference type="EMBL" id="MU859070">
    <property type="protein sequence ID" value="KAK3955961.1"/>
    <property type="molecule type" value="Genomic_DNA"/>
</dbReference>
<evidence type="ECO:0000259" key="2">
    <source>
        <dbReference type="Pfam" id="PF00651"/>
    </source>
</evidence>
<feature type="compositionally biased region" description="Polar residues" evidence="1">
    <location>
        <begin position="113"/>
        <end position="126"/>
    </location>
</feature>
<feature type="compositionally biased region" description="Basic residues" evidence="1">
    <location>
        <begin position="230"/>
        <end position="243"/>
    </location>
</feature>
<keyword evidence="4" id="KW-1185">Reference proteome</keyword>
<evidence type="ECO:0000313" key="3">
    <source>
        <dbReference type="EMBL" id="KAK3955961.1"/>
    </source>
</evidence>
<evidence type="ECO:0000313" key="4">
    <source>
        <dbReference type="Proteomes" id="UP001303222"/>
    </source>
</evidence>
<feature type="domain" description="BTB" evidence="2">
    <location>
        <begin position="486"/>
        <end position="551"/>
    </location>
</feature>
<name>A0AAN6P3F2_9PEZI</name>
<dbReference type="InterPro" id="IPR000210">
    <property type="entry name" value="BTB/POZ_dom"/>
</dbReference>
<proteinExistence type="predicted"/>
<sequence length="742" mass="83799">MMEKKSQTPRFQPLSYASALRGKLGAQVKVKPTSTPTPTSTPAPKTEVSLKPLAATFVPAKPTVQQPPPAVSNFKQAEHLNFALHTNSTTAPSRNKFPQLAQPVAQPRLAPTSYAQAVTGKRTTTLVIKKKEQQGPQAGPKKTEGEITVQKELGKGPQKSPEKNPDKISAKRPKKNPEKDPEKDPQKIPQNISRKNPEKKPQKNSEQGHQKSTEKDPQKGTEKSPEKSPRKSQKKSPKKKKKKENATPDASFPASDSTIKAQHIPQHQKASKKSQESEKKSAATTERGPTAPQGGGLTKESARSKNACINAALGEQNQGKKLYAEQRRGRSPVKASPCILNAPTKPKAAGWGGQNWRSPATIGPRQRSTTFPGVENPSHPFHNQSPTLTARYQLGQLPSTSFAPCFANNPQYNHHEPNLQPRHKGFLPTMRFLLHYGRPDRCRPLDPEQWPKAEGLCPKAIDQQKRIAEYIKQHDRKEIDLWHDPKDWDVMIECGDGKFFVHRQMLAREQSVLKKLSKVIPDGNFTRCVYPNTTPERMANVLAFIYDKSTMEGETFVPSPYRPLNGGIILNNVLAYLASIEVDFPLLRSVALANLQEAIQGVKTFFADLDDLMQDLVDEANEDGIPSSEWDLLTPTFVRDDDELENLYKPFRIALQALWDFHEYKPSKFWTEEAGPLREAVWRLALAIYNRLMLSKKFRNDEQPKWEQMRLMELLWEEEFFWEPQGLEWPEGFKWAEDTWDL</sequence>
<dbReference type="Pfam" id="PF00651">
    <property type="entry name" value="BTB"/>
    <property type="match status" value="1"/>
</dbReference>
<reference evidence="3" key="2">
    <citation type="submission" date="2023-06" db="EMBL/GenBank/DDBJ databases">
        <authorList>
            <consortium name="Lawrence Berkeley National Laboratory"/>
            <person name="Mondo S.J."/>
            <person name="Hensen N."/>
            <person name="Bonometti L."/>
            <person name="Westerberg I."/>
            <person name="Brannstrom I.O."/>
            <person name="Guillou S."/>
            <person name="Cros-Aarteil S."/>
            <person name="Calhoun S."/>
            <person name="Haridas S."/>
            <person name="Kuo A."/>
            <person name="Pangilinan J."/>
            <person name="Riley R."/>
            <person name="Labutti K."/>
            <person name="Andreopoulos B."/>
            <person name="Lipzen A."/>
            <person name="Chen C."/>
            <person name="Yanf M."/>
            <person name="Daum C."/>
            <person name="Ng V."/>
            <person name="Clum A."/>
            <person name="Steindorff A."/>
            <person name="Ohm R."/>
            <person name="Martin F."/>
            <person name="Silar P."/>
            <person name="Natvig D."/>
            <person name="Lalanne C."/>
            <person name="Gautier V."/>
            <person name="Ament-Velasquez S.L."/>
            <person name="Kruys A."/>
            <person name="Hutchinson M.I."/>
            <person name="Powell A.J."/>
            <person name="Barry K."/>
            <person name="Miller A.N."/>
            <person name="Grigoriev I.V."/>
            <person name="Debuchy R."/>
            <person name="Gladieux P."/>
            <person name="Thoren M.H."/>
            <person name="Johannesson H."/>
        </authorList>
    </citation>
    <scope>NUCLEOTIDE SEQUENCE</scope>
    <source>
        <strain evidence="3">CBS 626.80</strain>
    </source>
</reference>
<reference evidence="3" key="1">
    <citation type="journal article" date="2023" name="Mol. Phylogenet. Evol.">
        <title>Genome-scale phylogeny and comparative genomics of the fungal order Sordariales.</title>
        <authorList>
            <person name="Hensen N."/>
            <person name="Bonometti L."/>
            <person name="Westerberg I."/>
            <person name="Brannstrom I.O."/>
            <person name="Guillou S."/>
            <person name="Cros-Aarteil S."/>
            <person name="Calhoun S."/>
            <person name="Haridas S."/>
            <person name="Kuo A."/>
            <person name="Mondo S."/>
            <person name="Pangilinan J."/>
            <person name="Riley R."/>
            <person name="LaButti K."/>
            <person name="Andreopoulos B."/>
            <person name="Lipzen A."/>
            <person name="Chen C."/>
            <person name="Yan M."/>
            <person name="Daum C."/>
            <person name="Ng V."/>
            <person name="Clum A."/>
            <person name="Steindorff A."/>
            <person name="Ohm R.A."/>
            <person name="Martin F."/>
            <person name="Silar P."/>
            <person name="Natvig D.O."/>
            <person name="Lalanne C."/>
            <person name="Gautier V."/>
            <person name="Ament-Velasquez S.L."/>
            <person name="Kruys A."/>
            <person name="Hutchinson M.I."/>
            <person name="Powell A.J."/>
            <person name="Barry K."/>
            <person name="Miller A.N."/>
            <person name="Grigoriev I.V."/>
            <person name="Debuchy R."/>
            <person name="Gladieux P."/>
            <person name="Hiltunen Thoren M."/>
            <person name="Johannesson H."/>
        </authorList>
    </citation>
    <scope>NUCLEOTIDE SEQUENCE</scope>
    <source>
        <strain evidence="3">CBS 626.80</strain>
    </source>
</reference>
<dbReference type="SUPFAM" id="SSF54695">
    <property type="entry name" value="POZ domain"/>
    <property type="match status" value="1"/>
</dbReference>
<gene>
    <name evidence="3" type="ORF">QBC32DRAFT_2812</name>
</gene>
<accession>A0AAN6P3F2</accession>
<dbReference type="Proteomes" id="UP001303222">
    <property type="component" value="Unassembled WGS sequence"/>
</dbReference>
<feature type="compositionally biased region" description="Basic and acidic residues" evidence="1">
    <location>
        <begin position="195"/>
        <end position="229"/>
    </location>
</feature>
<feature type="compositionally biased region" description="Basic and acidic residues" evidence="1">
    <location>
        <begin position="160"/>
        <end position="186"/>
    </location>
</feature>
<protein>
    <recommendedName>
        <fullName evidence="2">BTB domain-containing protein</fullName>
    </recommendedName>
</protein>
<evidence type="ECO:0000256" key="1">
    <source>
        <dbReference type="SAM" id="MobiDB-lite"/>
    </source>
</evidence>
<dbReference type="Gene3D" id="3.30.710.10">
    <property type="entry name" value="Potassium Channel Kv1.1, Chain A"/>
    <property type="match status" value="1"/>
</dbReference>
<organism evidence="3 4">
    <name type="scientific">Pseudoneurospora amorphoporcata</name>
    <dbReference type="NCBI Taxonomy" id="241081"/>
    <lineage>
        <taxon>Eukaryota</taxon>
        <taxon>Fungi</taxon>
        <taxon>Dikarya</taxon>
        <taxon>Ascomycota</taxon>
        <taxon>Pezizomycotina</taxon>
        <taxon>Sordariomycetes</taxon>
        <taxon>Sordariomycetidae</taxon>
        <taxon>Sordariales</taxon>
        <taxon>Sordariaceae</taxon>
        <taxon>Pseudoneurospora</taxon>
    </lineage>
</organism>
<feature type="region of interest" description="Disordered" evidence="1">
    <location>
        <begin position="319"/>
        <end position="386"/>
    </location>
</feature>
<feature type="region of interest" description="Disordered" evidence="1">
    <location>
        <begin position="87"/>
        <end position="303"/>
    </location>
</feature>
<feature type="region of interest" description="Disordered" evidence="1">
    <location>
        <begin position="1"/>
        <end position="46"/>
    </location>
</feature>
<dbReference type="AlphaFoldDB" id="A0AAN6P3F2"/>
<feature type="compositionally biased region" description="Low complexity" evidence="1">
    <location>
        <begin position="31"/>
        <end position="46"/>
    </location>
</feature>